<name>A0A1W2H1Y3_9BACT</name>
<proteinExistence type="predicted"/>
<keyword evidence="2" id="KW-1185">Reference proteome</keyword>
<gene>
    <name evidence="1" type="ORF">SAMN00777080_1548</name>
</gene>
<dbReference type="AlphaFoldDB" id="A0A1W2H1Y3"/>
<protein>
    <submittedName>
        <fullName evidence="1">Uncharacterized protein</fullName>
    </submittedName>
</protein>
<organism evidence="1 2">
    <name type="scientific">Aquiflexum balticum DSM 16537</name>
    <dbReference type="NCBI Taxonomy" id="758820"/>
    <lineage>
        <taxon>Bacteria</taxon>
        <taxon>Pseudomonadati</taxon>
        <taxon>Bacteroidota</taxon>
        <taxon>Cytophagia</taxon>
        <taxon>Cytophagales</taxon>
        <taxon>Cyclobacteriaceae</taxon>
        <taxon>Aquiflexum</taxon>
    </lineage>
</organism>
<evidence type="ECO:0000313" key="1">
    <source>
        <dbReference type="EMBL" id="SMD42977.1"/>
    </source>
</evidence>
<dbReference type="STRING" id="758820.SAMN00777080_1548"/>
<accession>A0A1W2H1Y3</accession>
<reference evidence="2" key="1">
    <citation type="submission" date="2017-04" db="EMBL/GenBank/DDBJ databases">
        <authorList>
            <person name="Varghese N."/>
            <person name="Submissions S."/>
        </authorList>
    </citation>
    <scope>NUCLEOTIDE SEQUENCE [LARGE SCALE GENOMIC DNA]</scope>
    <source>
        <strain evidence="2">DSM 16537</strain>
    </source>
</reference>
<evidence type="ECO:0000313" key="2">
    <source>
        <dbReference type="Proteomes" id="UP000192333"/>
    </source>
</evidence>
<dbReference type="Proteomes" id="UP000192333">
    <property type="component" value="Chromosome I"/>
</dbReference>
<sequence>MYGYKPTIKEMKHQSKVLAFTLVFRVSNSYNETEENILE</sequence>
<dbReference type="EMBL" id="LT838813">
    <property type="protein sequence ID" value="SMD42977.1"/>
    <property type="molecule type" value="Genomic_DNA"/>
</dbReference>